<gene>
    <name evidence="2" type="ORF">GCM10025772_10560</name>
</gene>
<keyword evidence="3" id="KW-1185">Reference proteome</keyword>
<proteinExistence type="predicted"/>
<feature type="transmembrane region" description="Helical" evidence="1">
    <location>
        <begin position="34"/>
        <end position="54"/>
    </location>
</feature>
<organism evidence="2 3">
    <name type="scientific">Ferrimonas gelatinilytica</name>
    <dbReference type="NCBI Taxonomy" id="1255257"/>
    <lineage>
        <taxon>Bacteria</taxon>
        <taxon>Pseudomonadati</taxon>
        <taxon>Pseudomonadota</taxon>
        <taxon>Gammaproteobacteria</taxon>
        <taxon>Alteromonadales</taxon>
        <taxon>Ferrimonadaceae</taxon>
        <taxon>Ferrimonas</taxon>
    </lineage>
</organism>
<dbReference type="Proteomes" id="UP001501600">
    <property type="component" value="Unassembled WGS sequence"/>
</dbReference>
<reference evidence="3" key="1">
    <citation type="journal article" date="2019" name="Int. J. Syst. Evol. Microbiol.">
        <title>The Global Catalogue of Microorganisms (GCM) 10K type strain sequencing project: providing services to taxonomists for standard genome sequencing and annotation.</title>
        <authorList>
            <consortium name="The Broad Institute Genomics Platform"/>
            <consortium name="The Broad Institute Genome Sequencing Center for Infectious Disease"/>
            <person name="Wu L."/>
            <person name="Ma J."/>
        </authorList>
    </citation>
    <scope>NUCLEOTIDE SEQUENCE [LARGE SCALE GENOMIC DNA]</scope>
    <source>
        <strain evidence="3">JCM 18720</strain>
    </source>
</reference>
<feature type="transmembrane region" description="Helical" evidence="1">
    <location>
        <begin position="61"/>
        <end position="79"/>
    </location>
</feature>
<name>A0ABP9RZL3_9GAMM</name>
<evidence type="ECO:0000313" key="2">
    <source>
        <dbReference type="EMBL" id="GAA5189066.1"/>
    </source>
</evidence>
<keyword evidence="1" id="KW-0812">Transmembrane</keyword>
<accession>A0ABP9RZL3</accession>
<evidence type="ECO:0000313" key="3">
    <source>
        <dbReference type="Proteomes" id="UP001501600"/>
    </source>
</evidence>
<keyword evidence="1" id="KW-0472">Membrane</keyword>
<dbReference type="EMBL" id="BAABLF010000006">
    <property type="protein sequence ID" value="GAA5189066.1"/>
    <property type="molecule type" value="Genomic_DNA"/>
</dbReference>
<keyword evidence="1" id="KW-1133">Transmembrane helix</keyword>
<evidence type="ECO:0000256" key="1">
    <source>
        <dbReference type="SAM" id="Phobius"/>
    </source>
</evidence>
<comment type="caution">
    <text evidence="2">The sequence shown here is derived from an EMBL/GenBank/DDBJ whole genome shotgun (WGS) entry which is preliminary data.</text>
</comment>
<protein>
    <submittedName>
        <fullName evidence="2">Uncharacterized protein</fullName>
    </submittedName>
</protein>
<sequence length="131" mass="14332">MEMAMQLGLFLLCALLLSLLPVYGGARLLGIGNPSWWAALAAVVAALALQDLALRFLEDQSLAWLVSLLAGAIAFSLMLDCPYWKALPLCIVVMSIQWGATELLLEGVPAHVELSRLVGETQKELWPQYHE</sequence>